<gene>
    <name evidence="1" type="ORF">M2350_002210</name>
</gene>
<accession>A0ABT2EPA5</accession>
<dbReference type="InterPro" id="IPR009061">
    <property type="entry name" value="DNA-bd_dom_put_sf"/>
</dbReference>
<dbReference type="SUPFAM" id="SSF46955">
    <property type="entry name" value="Putative DNA-binding domain"/>
    <property type="match status" value="1"/>
</dbReference>
<proteinExistence type="predicted"/>
<dbReference type="EMBL" id="JANUCP010000004">
    <property type="protein sequence ID" value="MCS3919793.1"/>
    <property type="molecule type" value="Genomic_DNA"/>
</dbReference>
<reference evidence="1 2" key="1">
    <citation type="submission" date="2022-08" db="EMBL/GenBank/DDBJ databases">
        <title>Bacterial and archaeal communities from various locations to study Microbial Dark Matter (Phase II).</title>
        <authorList>
            <person name="Stepanauskas R."/>
        </authorList>
    </citation>
    <scope>NUCLEOTIDE SEQUENCE [LARGE SCALE GENOMIC DNA]</scope>
    <source>
        <strain evidence="1 2">PD1</strain>
    </source>
</reference>
<comment type="caution">
    <text evidence="1">The sequence shown here is derived from an EMBL/GenBank/DDBJ whole genome shotgun (WGS) entry which is preliminary data.</text>
</comment>
<keyword evidence="2" id="KW-1185">Reference proteome</keyword>
<dbReference type="NCBIfam" id="TIGR01764">
    <property type="entry name" value="excise"/>
    <property type="match status" value="1"/>
</dbReference>
<protein>
    <submittedName>
        <fullName evidence="1">Excisionase family DNA binding protein</fullName>
    </submittedName>
</protein>
<dbReference type="Proteomes" id="UP001204798">
    <property type="component" value="Unassembled WGS sequence"/>
</dbReference>
<dbReference type="InterPro" id="IPR010093">
    <property type="entry name" value="SinI_DNA-bd"/>
</dbReference>
<dbReference type="RefSeq" id="WP_259096632.1">
    <property type="nucleotide sequence ID" value="NZ_CP130454.1"/>
</dbReference>
<evidence type="ECO:0000313" key="1">
    <source>
        <dbReference type="EMBL" id="MCS3919793.1"/>
    </source>
</evidence>
<organism evidence="1 2">
    <name type="scientific">Candidatus Fervidibacter sacchari</name>
    <dbReference type="NCBI Taxonomy" id="1448929"/>
    <lineage>
        <taxon>Bacteria</taxon>
        <taxon>Candidatus Fervidibacterota</taxon>
        <taxon>Candidatus Fervidibacter</taxon>
    </lineage>
</organism>
<sequence>MAVVINGRTYELVTVVAKQLGVSRLVLYRASKAGKIPYIRIGGRRLVDLEEAQRFVATQYRRKTAEAMKRVWAKRKRKEKKQ</sequence>
<evidence type="ECO:0000313" key="2">
    <source>
        <dbReference type="Proteomes" id="UP001204798"/>
    </source>
</evidence>
<name>A0ABT2EPA5_9BACT</name>